<reference evidence="1" key="2">
    <citation type="journal article" date="2015" name="Data Brief">
        <title>Shoot transcriptome of the giant reed, Arundo donax.</title>
        <authorList>
            <person name="Barrero R.A."/>
            <person name="Guerrero F.D."/>
            <person name="Moolhuijzen P."/>
            <person name="Goolsby J.A."/>
            <person name="Tidwell J."/>
            <person name="Bellgard S.E."/>
            <person name="Bellgard M.I."/>
        </authorList>
    </citation>
    <scope>NUCLEOTIDE SEQUENCE</scope>
    <source>
        <tissue evidence="1">Shoot tissue taken approximately 20 cm above the soil surface</tissue>
    </source>
</reference>
<reference evidence="1" key="1">
    <citation type="submission" date="2014-09" db="EMBL/GenBank/DDBJ databases">
        <authorList>
            <person name="Magalhaes I.L.F."/>
            <person name="Oliveira U."/>
            <person name="Santos F.R."/>
            <person name="Vidigal T.H.D.A."/>
            <person name="Brescovit A.D."/>
            <person name="Santos A.J."/>
        </authorList>
    </citation>
    <scope>NUCLEOTIDE SEQUENCE</scope>
    <source>
        <tissue evidence="1">Shoot tissue taken approximately 20 cm above the soil surface</tissue>
    </source>
</reference>
<dbReference type="EMBL" id="GBRH01195597">
    <property type="protein sequence ID" value="JAE02299.1"/>
    <property type="molecule type" value="Transcribed_RNA"/>
</dbReference>
<proteinExistence type="predicted"/>
<dbReference type="AlphaFoldDB" id="A0A0A9ETG4"/>
<name>A0A0A9ETG4_ARUDO</name>
<sequence length="29" mass="3274">MYSQSLVVECTPAQCAYLLMVDLSFNLFS</sequence>
<evidence type="ECO:0000313" key="1">
    <source>
        <dbReference type="EMBL" id="JAE02299.1"/>
    </source>
</evidence>
<accession>A0A0A9ETG4</accession>
<organism evidence="1">
    <name type="scientific">Arundo donax</name>
    <name type="common">Giant reed</name>
    <name type="synonym">Donax arundinaceus</name>
    <dbReference type="NCBI Taxonomy" id="35708"/>
    <lineage>
        <taxon>Eukaryota</taxon>
        <taxon>Viridiplantae</taxon>
        <taxon>Streptophyta</taxon>
        <taxon>Embryophyta</taxon>
        <taxon>Tracheophyta</taxon>
        <taxon>Spermatophyta</taxon>
        <taxon>Magnoliopsida</taxon>
        <taxon>Liliopsida</taxon>
        <taxon>Poales</taxon>
        <taxon>Poaceae</taxon>
        <taxon>PACMAD clade</taxon>
        <taxon>Arundinoideae</taxon>
        <taxon>Arundineae</taxon>
        <taxon>Arundo</taxon>
    </lineage>
</organism>
<protein>
    <submittedName>
        <fullName evidence="1">Uncharacterized protein</fullName>
    </submittedName>
</protein>